<name>A0AAI8YSF9_9PEZI</name>
<comment type="subcellular location">
    <subcellularLocation>
        <location evidence="1 4">Nucleus</location>
    </subcellularLocation>
</comment>
<comment type="similarity">
    <text evidence="2 4">Belongs to the eukaryotic RPC7 RNA polymerase subunit family.</text>
</comment>
<protein>
    <recommendedName>
        <fullName evidence="4">DNA-directed RNA polymerase III subunit</fullName>
    </recommendedName>
</protein>
<dbReference type="EMBL" id="CAVMBE010000004">
    <property type="protein sequence ID" value="CAK3819508.1"/>
    <property type="molecule type" value="Genomic_DNA"/>
</dbReference>
<feature type="region of interest" description="Disordered" evidence="5">
    <location>
        <begin position="168"/>
        <end position="239"/>
    </location>
</feature>
<sequence length="239" mass="26482">MAFRGRGGGGGGGPTLPFDIDTALQDEVAAYSNNNDNDDFTKMLYPDIKGGVRLAPLVTEQERELINIYREHNAAMRNGPLFVDEPKTGKRDAAEYNAFEEVQSYGNKKVKRGDGLPNLKKVPIVKDALPRELWDLVSDGEEDEEGGKSTKKNLDFLRKKRLDKLAQFDDGADVERTADNDDDEGEEQADEEDQVELPEDDDFSEDDDDLGNDYNAEKYFDDGDGGDDDGDDAGGDDAW</sequence>
<accession>A0AAI8YSF9</accession>
<evidence type="ECO:0000313" key="6">
    <source>
        <dbReference type="EMBL" id="CAK3819508.1"/>
    </source>
</evidence>
<comment type="function">
    <text evidence="4">DNA-dependent RNA polymerase catalyzes the transcription of DNA into RNA using the four ribonucleoside triphosphates as substrates. Specific peripheric component of RNA polymerase III which synthesizes small RNAs, such as 5S rRNA and tRNAs.</text>
</comment>
<dbReference type="PANTHER" id="PTHR15367:SF2">
    <property type="entry name" value="DNA-DIRECTED RNA POLYMERASE III SUBUNIT"/>
    <property type="match status" value="1"/>
</dbReference>
<dbReference type="Proteomes" id="UP001296104">
    <property type="component" value="Unassembled WGS sequence"/>
</dbReference>
<dbReference type="AlphaFoldDB" id="A0AAI8YSF9"/>
<evidence type="ECO:0000256" key="2">
    <source>
        <dbReference type="ARBA" id="ARBA00008352"/>
    </source>
</evidence>
<feature type="compositionally biased region" description="Basic and acidic residues" evidence="5">
    <location>
        <begin position="168"/>
        <end position="179"/>
    </location>
</feature>
<organism evidence="6 7">
    <name type="scientific">Lecanosticta acicola</name>
    <dbReference type="NCBI Taxonomy" id="111012"/>
    <lineage>
        <taxon>Eukaryota</taxon>
        <taxon>Fungi</taxon>
        <taxon>Dikarya</taxon>
        <taxon>Ascomycota</taxon>
        <taxon>Pezizomycotina</taxon>
        <taxon>Dothideomycetes</taxon>
        <taxon>Dothideomycetidae</taxon>
        <taxon>Mycosphaerellales</taxon>
        <taxon>Mycosphaerellaceae</taxon>
        <taxon>Lecanosticta</taxon>
    </lineage>
</organism>
<keyword evidence="3 4" id="KW-0539">Nucleus</keyword>
<reference evidence="6" key="1">
    <citation type="submission" date="2023-11" db="EMBL/GenBank/DDBJ databases">
        <authorList>
            <person name="Alioto T."/>
            <person name="Alioto T."/>
            <person name="Gomez Garrido J."/>
        </authorList>
    </citation>
    <scope>NUCLEOTIDE SEQUENCE</scope>
</reference>
<gene>
    <name evidence="6" type="ORF">LECACI_7A001156</name>
</gene>
<comment type="subunit">
    <text evidence="4">Component of the RNA polymerase III (Pol III) complex.</text>
</comment>
<dbReference type="PANTHER" id="PTHR15367">
    <property type="entry name" value="DNA-DIRECTED RNA POLYMERASE III"/>
    <property type="match status" value="1"/>
</dbReference>
<dbReference type="InterPro" id="IPR024661">
    <property type="entry name" value="RNA_pol_III_Rpc31"/>
</dbReference>
<keyword evidence="7" id="KW-1185">Reference proteome</keyword>
<comment type="caution">
    <text evidence="6">The sequence shown here is derived from an EMBL/GenBank/DDBJ whole genome shotgun (WGS) entry which is preliminary data.</text>
</comment>
<evidence type="ECO:0000256" key="3">
    <source>
        <dbReference type="ARBA" id="ARBA00023242"/>
    </source>
</evidence>
<evidence type="ECO:0000256" key="1">
    <source>
        <dbReference type="ARBA" id="ARBA00004123"/>
    </source>
</evidence>
<feature type="compositionally biased region" description="Acidic residues" evidence="5">
    <location>
        <begin position="222"/>
        <end position="239"/>
    </location>
</feature>
<evidence type="ECO:0000256" key="5">
    <source>
        <dbReference type="SAM" id="MobiDB-lite"/>
    </source>
</evidence>
<dbReference type="GO" id="GO:0006383">
    <property type="term" value="P:transcription by RNA polymerase III"/>
    <property type="evidence" value="ECO:0007669"/>
    <property type="project" value="UniProtKB-UniRule"/>
</dbReference>
<dbReference type="PIRSF" id="PIRSF000777">
    <property type="entry name" value="RNA_polIII_C31"/>
    <property type="match status" value="1"/>
</dbReference>
<feature type="compositionally biased region" description="Acidic residues" evidence="5">
    <location>
        <begin position="180"/>
        <end position="211"/>
    </location>
</feature>
<dbReference type="GO" id="GO:0005666">
    <property type="term" value="C:RNA polymerase III complex"/>
    <property type="evidence" value="ECO:0007669"/>
    <property type="project" value="UniProtKB-UniRule"/>
</dbReference>
<proteinExistence type="inferred from homology"/>
<dbReference type="Pfam" id="PF11705">
    <property type="entry name" value="RNA_pol_3_Rpc31"/>
    <property type="match status" value="1"/>
</dbReference>
<evidence type="ECO:0000256" key="4">
    <source>
        <dbReference type="PIRNR" id="PIRNR000777"/>
    </source>
</evidence>
<evidence type="ECO:0000313" key="7">
    <source>
        <dbReference type="Proteomes" id="UP001296104"/>
    </source>
</evidence>